<evidence type="ECO:0000256" key="1">
    <source>
        <dbReference type="ARBA" id="ARBA00004651"/>
    </source>
</evidence>
<keyword evidence="7 14" id="KW-0915">Sodium</keyword>
<dbReference type="GO" id="GO:0140114">
    <property type="term" value="P:cellular detoxification of fluoride"/>
    <property type="evidence" value="ECO:0007669"/>
    <property type="project" value="UniProtKB-UniRule"/>
</dbReference>
<feature type="transmembrane region" description="Helical" evidence="14">
    <location>
        <begin position="31"/>
        <end position="53"/>
    </location>
</feature>
<gene>
    <name evidence="14" type="primary">fluC</name>
    <name evidence="14" type="synonym">crcB</name>
    <name evidence="15" type="ORF">F9802_04050</name>
</gene>
<dbReference type="GO" id="GO:0062054">
    <property type="term" value="F:fluoride channel activity"/>
    <property type="evidence" value="ECO:0007669"/>
    <property type="project" value="UniProtKB-UniRule"/>
</dbReference>
<feature type="binding site" evidence="14">
    <location>
        <position position="70"/>
    </location>
    <ligand>
        <name>Na(+)</name>
        <dbReference type="ChEBI" id="CHEBI:29101"/>
        <note>structural</note>
    </ligand>
</feature>
<feature type="binding site" evidence="14">
    <location>
        <position position="67"/>
    </location>
    <ligand>
        <name>Na(+)</name>
        <dbReference type="ChEBI" id="CHEBI:29101"/>
        <note>structural</note>
    </ligand>
</feature>
<dbReference type="PANTHER" id="PTHR28259:SF16">
    <property type="entry name" value="FLUORIDE-SPECIFIC ION CHANNEL FLUC 2"/>
    <property type="match status" value="1"/>
</dbReference>
<evidence type="ECO:0000256" key="12">
    <source>
        <dbReference type="ARBA" id="ARBA00035585"/>
    </source>
</evidence>
<organism evidence="15 16">
    <name type="scientific">Bacillus aerolatus</name>
    <dbReference type="NCBI Taxonomy" id="2653354"/>
    <lineage>
        <taxon>Bacteria</taxon>
        <taxon>Bacillati</taxon>
        <taxon>Bacillota</taxon>
        <taxon>Bacilli</taxon>
        <taxon>Bacillales</taxon>
        <taxon>Bacillaceae</taxon>
        <taxon>Bacillus</taxon>
    </lineage>
</organism>
<evidence type="ECO:0000256" key="7">
    <source>
        <dbReference type="ARBA" id="ARBA00023053"/>
    </source>
</evidence>
<dbReference type="EMBL" id="WEIO01000002">
    <property type="protein sequence ID" value="KAB7707895.1"/>
    <property type="molecule type" value="Genomic_DNA"/>
</dbReference>
<keyword evidence="16" id="KW-1185">Reference proteome</keyword>
<keyword evidence="9 14" id="KW-0472">Membrane</keyword>
<keyword evidence="2 14" id="KW-0813">Transport</keyword>
<comment type="subcellular location">
    <subcellularLocation>
        <location evidence="1 14">Cell membrane</location>
        <topology evidence="1 14">Multi-pass membrane protein</topology>
    </subcellularLocation>
</comment>
<reference evidence="15 16" key="1">
    <citation type="submission" date="2019-10" db="EMBL/GenBank/DDBJ databases">
        <title>Bacillus aerolatum sp. nov., isolated from bioaerosol of sport playgrounds.</title>
        <authorList>
            <person name="Chen P."/>
            <person name="Zhang G."/>
        </authorList>
    </citation>
    <scope>NUCLEOTIDE SEQUENCE [LARGE SCALE GENOMIC DNA]</scope>
    <source>
        <strain evidence="15 16">CX253</strain>
    </source>
</reference>
<proteinExistence type="inferred from homology"/>
<dbReference type="AlphaFoldDB" id="A0A6I1FT04"/>
<comment type="similarity">
    <text evidence="11 14">Belongs to the fluoride channel Fluc/FEX (TC 1.A.43) family.</text>
</comment>
<evidence type="ECO:0000256" key="9">
    <source>
        <dbReference type="ARBA" id="ARBA00023136"/>
    </source>
</evidence>
<dbReference type="HAMAP" id="MF_00454">
    <property type="entry name" value="FluC"/>
    <property type="match status" value="1"/>
</dbReference>
<name>A0A6I1FT04_9BACI</name>
<accession>A0A6I1FT04</accession>
<sequence length="111" mass="11576">MDILFIAAGGAAGAVLRYAAGLWLARKEGRFPLGALTVNLLGSFFLGLLAGILPASGQTFAGTGLLGGFTTFSTFSVEAALLWNESRLSFFSYTGITVIGSTALFWLGTFL</sequence>
<keyword evidence="10 14" id="KW-0407">Ion channel</keyword>
<comment type="activity regulation">
    <text evidence="14">Na(+) is not transported, but it plays an essential structural role and its presence is essential for fluoride channel function.</text>
</comment>
<evidence type="ECO:0000256" key="10">
    <source>
        <dbReference type="ARBA" id="ARBA00023303"/>
    </source>
</evidence>
<evidence type="ECO:0000313" key="16">
    <source>
        <dbReference type="Proteomes" id="UP000429595"/>
    </source>
</evidence>
<evidence type="ECO:0000256" key="11">
    <source>
        <dbReference type="ARBA" id="ARBA00035120"/>
    </source>
</evidence>
<feature type="transmembrane region" description="Helical" evidence="14">
    <location>
        <begin position="65"/>
        <end position="84"/>
    </location>
</feature>
<comment type="caution">
    <text evidence="15">The sequence shown here is derived from an EMBL/GenBank/DDBJ whole genome shotgun (WGS) entry which is preliminary data.</text>
</comment>
<evidence type="ECO:0000313" key="15">
    <source>
        <dbReference type="EMBL" id="KAB7707895.1"/>
    </source>
</evidence>
<feature type="transmembrane region" description="Helical" evidence="14">
    <location>
        <begin position="90"/>
        <end position="110"/>
    </location>
</feature>
<dbReference type="InterPro" id="IPR003691">
    <property type="entry name" value="FluC"/>
</dbReference>
<comment type="function">
    <text evidence="13 14">Fluoride-specific ion channel. Important for reducing fluoride concentration in the cell, thus reducing its toxicity.</text>
</comment>
<dbReference type="PANTHER" id="PTHR28259">
    <property type="entry name" value="FLUORIDE EXPORT PROTEIN 1-RELATED"/>
    <property type="match status" value="1"/>
</dbReference>
<keyword evidence="4 14" id="KW-0812">Transmembrane</keyword>
<evidence type="ECO:0000256" key="13">
    <source>
        <dbReference type="ARBA" id="ARBA00049940"/>
    </source>
</evidence>
<evidence type="ECO:0000256" key="5">
    <source>
        <dbReference type="ARBA" id="ARBA00022723"/>
    </source>
</evidence>
<evidence type="ECO:0000256" key="4">
    <source>
        <dbReference type="ARBA" id="ARBA00022692"/>
    </source>
</evidence>
<evidence type="ECO:0000256" key="8">
    <source>
        <dbReference type="ARBA" id="ARBA00023065"/>
    </source>
</evidence>
<keyword evidence="3 14" id="KW-1003">Cell membrane</keyword>
<evidence type="ECO:0000256" key="3">
    <source>
        <dbReference type="ARBA" id="ARBA00022475"/>
    </source>
</evidence>
<evidence type="ECO:0000256" key="2">
    <source>
        <dbReference type="ARBA" id="ARBA00022448"/>
    </source>
</evidence>
<dbReference type="GO" id="GO:0005886">
    <property type="term" value="C:plasma membrane"/>
    <property type="evidence" value="ECO:0007669"/>
    <property type="project" value="UniProtKB-SubCell"/>
</dbReference>
<evidence type="ECO:0000256" key="14">
    <source>
        <dbReference type="HAMAP-Rule" id="MF_00454"/>
    </source>
</evidence>
<protein>
    <recommendedName>
        <fullName evidence="14">Fluoride-specific ion channel FluC</fullName>
    </recommendedName>
</protein>
<dbReference type="Proteomes" id="UP000429595">
    <property type="component" value="Unassembled WGS sequence"/>
</dbReference>
<keyword evidence="5 14" id="KW-0479">Metal-binding</keyword>
<dbReference type="RefSeq" id="WP_152149882.1">
    <property type="nucleotide sequence ID" value="NZ_WEIO01000002.1"/>
</dbReference>
<dbReference type="GO" id="GO:0046872">
    <property type="term" value="F:metal ion binding"/>
    <property type="evidence" value="ECO:0007669"/>
    <property type="project" value="UniProtKB-KW"/>
</dbReference>
<evidence type="ECO:0000256" key="6">
    <source>
        <dbReference type="ARBA" id="ARBA00022989"/>
    </source>
</evidence>
<keyword evidence="6 14" id="KW-1133">Transmembrane helix</keyword>
<dbReference type="Pfam" id="PF02537">
    <property type="entry name" value="CRCB"/>
    <property type="match status" value="1"/>
</dbReference>
<comment type="catalytic activity">
    <reaction evidence="12">
        <text>fluoride(in) = fluoride(out)</text>
        <dbReference type="Rhea" id="RHEA:76159"/>
        <dbReference type="ChEBI" id="CHEBI:17051"/>
    </reaction>
    <physiologicalReaction direction="left-to-right" evidence="12">
        <dbReference type="Rhea" id="RHEA:76160"/>
    </physiologicalReaction>
</comment>
<keyword evidence="8 14" id="KW-0406">Ion transport</keyword>